<gene>
    <name evidence="1" type="ORF">PSYPI_39519</name>
</gene>
<keyword evidence="2" id="KW-1185">Reference proteome</keyword>
<evidence type="ECO:0000313" key="2">
    <source>
        <dbReference type="Proteomes" id="UP000004986"/>
    </source>
</evidence>
<comment type="caution">
    <text evidence="1">The sequence shown here is derived from an EMBL/GenBank/DDBJ whole genome shotgun (WGS) entry which is preliminary data.</text>
</comment>
<feature type="non-terminal residue" evidence="1">
    <location>
        <position position="52"/>
    </location>
</feature>
<organism evidence="1 2">
    <name type="scientific">Pseudomonas syringae pv. pisi str. 1704B</name>
    <dbReference type="NCBI Taxonomy" id="629263"/>
    <lineage>
        <taxon>Bacteria</taxon>
        <taxon>Pseudomonadati</taxon>
        <taxon>Pseudomonadota</taxon>
        <taxon>Gammaproteobacteria</taxon>
        <taxon>Pseudomonadales</taxon>
        <taxon>Pseudomonadaceae</taxon>
        <taxon>Pseudomonas</taxon>
        <taxon>Pseudomonas syringae</taxon>
    </lineage>
</organism>
<dbReference type="HOGENOM" id="CLU_3092257_0_0_6"/>
<reference evidence="1 2" key="1">
    <citation type="journal article" date="2011" name="PLoS Pathog.">
        <title>Dynamic evolution of pathogenicity revealed by sequencing and comparative genomics of 19 Pseudomonas syringae isolates.</title>
        <authorList>
            <person name="Baltrus D.A."/>
            <person name="Nishimura M.T."/>
            <person name="Romanchuk A."/>
            <person name="Chang J.H."/>
            <person name="Mukhtar M.S."/>
            <person name="Cherkis K."/>
            <person name="Roach J."/>
            <person name="Grant S.R."/>
            <person name="Jones C.D."/>
            <person name="Dangl J.L."/>
        </authorList>
    </citation>
    <scope>NUCLEOTIDE SEQUENCE [LARGE SCALE GENOMIC DNA]</scope>
    <source>
        <strain evidence="1 2">1704B</strain>
    </source>
</reference>
<dbReference type="EMBL" id="AEAI01002749">
    <property type="protein sequence ID" value="EGH48048.1"/>
    <property type="molecule type" value="Genomic_DNA"/>
</dbReference>
<dbReference type="AlphaFoldDB" id="F3GLU5"/>
<sequence length="52" mass="5527">MSLFKYRALDAQGAPQNGTLEARDQDAAIAALQKRGLMVLQVDAAGLGGLRR</sequence>
<proteinExistence type="predicted"/>
<protein>
    <submittedName>
        <fullName evidence="1">Type II secretion system protein</fullName>
    </submittedName>
</protein>
<name>F3GLU5_PSESJ</name>
<dbReference type="Proteomes" id="UP000004986">
    <property type="component" value="Unassembled WGS sequence"/>
</dbReference>
<accession>F3GLU5</accession>
<evidence type="ECO:0000313" key="1">
    <source>
        <dbReference type="EMBL" id="EGH48048.1"/>
    </source>
</evidence>